<proteinExistence type="predicted"/>
<comment type="caution">
    <text evidence="2">The sequence shown here is derived from an EMBL/GenBank/DDBJ whole genome shotgun (WGS) entry which is preliminary data.</text>
</comment>
<keyword evidence="3" id="KW-1185">Reference proteome</keyword>
<evidence type="ECO:0000313" key="3">
    <source>
        <dbReference type="Proteomes" id="UP001152523"/>
    </source>
</evidence>
<evidence type="ECO:0000313" key="2">
    <source>
        <dbReference type="EMBL" id="CAH9127867.1"/>
    </source>
</evidence>
<feature type="compositionally biased region" description="Basic residues" evidence="1">
    <location>
        <begin position="60"/>
        <end position="69"/>
    </location>
</feature>
<dbReference type="EMBL" id="CAMAPF010000948">
    <property type="protein sequence ID" value="CAH9127867.1"/>
    <property type="molecule type" value="Genomic_DNA"/>
</dbReference>
<evidence type="ECO:0000256" key="1">
    <source>
        <dbReference type="SAM" id="MobiDB-lite"/>
    </source>
</evidence>
<feature type="compositionally biased region" description="Basic and acidic residues" evidence="1">
    <location>
        <begin position="43"/>
        <end position="59"/>
    </location>
</feature>
<reference evidence="2" key="1">
    <citation type="submission" date="2022-07" db="EMBL/GenBank/DDBJ databases">
        <authorList>
            <person name="Macas J."/>
            <person name="Novak P."/>
            <person name="Neumann P."/>
        </authorList>
    </citation>
    <scope>NUCLEOTIDE SEQUENCE</scope>
</reference>
<protein>
    <submittedName>
        <fullName evidence="2">Uncharacterized protein</fullName>
    </submittedName>
</protein>
<organism evidence="2 3">
    <name type="scientific">Cuscuta epithymum</name>
    <dbReference type="NCBI Taxonomy" id="186058"/>
    <lineage>
        <taxon>Eukaryota</taxon>
        <taxon>Viridiplantae</taxon>
        <taxon>Streptophyta</taxon>
        <taxon>Embryophyta</taxon>
        <taxon>Tracheophyta</taxon>
        <taxon>Spermatophyta</taxon>
        <taxon>Magnoliopsida</taxon>
        <taxon>eudicotyledons</taxon>
        <taxon>Gunneridae</taxon>
        <taxon>Pentapetalae</taxon>
        <taxon>asterids</taxon>
        <taxon>lamiids</taxon>
        <taxon>Solanales</taxon>
        <taxon>Convolvulaceae</taxon>
        <taxon>Cuscuteae</taxon>
        <taxon>Cuscuta</taxon>
        <taxon>Cuscuta subgen. Cuscuta</taxon>
    </lineage>
</organism>
<sequence>MFTGEFTNERNGQCCDYGGVAKEERKNRSWVCRLGASPKKKVTREERKSCRDEMKEKEKKKEKKIKNKKMPLIEYMGLDPMAHILNGPKDTSGTPASARGT</sequence>
<dbReference type="Proteomes" id="UP001152523">
    <property type="component" value="Unassembled WGS sequence"/>
</dbReference>
<name>A0AAV0EXB5_9ASTE</name>
<feature type="region of interest" description="Disordered" evidence="1">
    <location>
        <begin position="41"/>
        <end position="69"/>
    </location>
</feature>
<gene>
    <name evidence="2" type="ORF">CEPIT_LOCUS28659</name>
</gene>
<dbReference type="AlphaFoldDB" id="A0AAV0EXB5"/>
<accession>A0AAV0EXB5</accession>